<dbReference type="GO" id="GO:0016020">
    <property type="term" value="C:membrane"/>
    <property type="evidence" value="ECO:0007669"/>
    <property type="project" value="UniProtKB-SubCell"/>
</dbReference>
<keyword evidence="3 7" id="KW-0812">Transmembrane</keyword>
<accession>U6MA49</accession>
<evidence type="ECO:0000256" key="5">
    <source>
        <dbReference type="ARBA" id="ARBA00023136"/>
    </source>
</evidence>
<dbReference type="GeneID" id="25337612"/>
<feature type="compositionally biased region" description="Basic and acidic residues" evidence="6">
    <location>
        <begin position="385"/>
        <end position="395"/>
    </location>
</feature>
<feature type="transmembrane region" description="Helical" evidence="7">
    <location>
        <begin position="565"/>
        <end position="584"/>
    </location>
</feature>
<dbReference type="RefSeq" id="XP_013337571.1">
    <property type="nucleotide sequence ID" value="XM_013482117.1"/>
</dbReference>
<keyword evidence="8" id="KW-0732">Signal</keyword>
<reference evidence="9" key="1">
    <citation type="submission" date="2013-10" db="EMBL/GenBank/DDBJ databases">
        <title>Genomic analysis of the causative agents of coccidiosis in chickens.</title>
        <authorList>
            <person name="Reid A.J."/>
            <person name="Blake D."/>
            <person name="Billington K."/>
            <person name="Browne H."/>
            <person name="Dunn M."/>
            <person name="Hung S."/>
            <person name="Kawahara F."/>
            <person name="Miranda-Saavedra D."/>
            <person name="Mourier T."/>
            <person name="Nagra H."/>
            <person name="Otto T.D."/>
            <person name="Rawlings N."/>
            <person name="Sanchez A."/>
            <person name="Sanders M."/>
            <person name="Subramaniam C."/>
            <person name="Tay Y."/>
            <person name="Dear P."/>
            <person name="Doerig C."/>
            <person name="Gruber A."/>
            <person name="Parkinson J."/>
            <person name="Shirley M."/>
            <person name="Wan K.L."/>
            <person name="Berriman M."/>
            <person name="Tomley F."/>
            <person name="Pain A."/>
        </authorList>
    </citation>
    <scope>NUCLEOTIDE SEQUENCE [LARGE SCALE GENOMIC DNA]</scope>
    <source>
        <strain evidence="9">Weybridge</strain>
    </source>
</reference>
<feature type="transmembrane region" description="Helical" evidence="7">
    <location>
        <begin position="533"/>
        <end position="558"/>
    </location>
</feature>
<dbReference type="VEuPathDB" id="ToxoDB:EMWEY_00036260"/>
<dbReference type="PANTHER" id="PTHR12608:SF1">
    <property type="entry name" value="TRANSMEMBRANE PROTEIN 165"/>
    <property type="match status" value="1"/>
</dbReference>
<evidence type="ECO:0000256" key="2">
    <source>
        <dbReference type="ARBA" id="ARBA00009190"/>
    </source>
</evidence>
<dbReference type="OrthoDB" id="348626at2759"/>
<sequence length="588" mass="62107">MRESIYWRPTRPSMPGGVSRFLLLLQAHHLLMMLSLSWWEGGPLAPLSASAHIHVAPEYFHRCDSIQSSAVMLTGGAWLLQGLGASSPLCRGRLGTFLGCGVYTQMMHQSGIERRRLEALEEGSKPDSEPQLTAFFQKLFGWGGPDDHAGKGSEADAAPAAATEHFSKRGTGGPRIVKVRKGAPQAKGWRQHAGIAVPQPPTTKEQQQQEKQQPRQEEGVFSFFWQFVNSVASSSSLVAATELGDRTFFLAALLALRYSRLLVFGATCAALFLASAVSSAAGYCLQHAASIPLIPSPIRALLRGGAIVGFASAAALLLFGLWHLYKARAALLAHRTPLRGSSSHRVSLQGPSQRVPQGALDSPGVPLEAVPPTTAAAEGIISAEERCSGGSREETSTFTPGAPKGGGPDDASVSTRLSPADDFGEGEEICEQLEEAQEDVDRLFVGKDSAAAATCAVAAFPSVEVLRGVNESLSFLRNAAPADAAAAVAQYTRLGLAPESWSVLREVFFVILVAEWGDKSMFTTVSLAAAQNAWGVFVGSCIGHALVTAAGVMGGLLLQRWVNEFTLNLAAGIIMIAVGIGTALDAAL</sequence>
<evidence type="ECO:0000256" key="7">
    <source>
        <dbReference type="SAM" id="Phobius"/>
    </source>
</evidence>
<keyword evidence="4 7" id="KW-1133">Transmembrane helix</keyword>
<organism evidence="9 10">
    <name type="scientific">Eimeria maxima</name>
    <name type="common">Coccidian parasite</name>
    <dbReference type="NCBI Taxonomy" id="5804"/>
    <lineage>
        <taxon>Eukaryota</taxon>
        <taxon>Sar</taxon>
        <taxon>Alveolata</taxon>
        <taxon>Apicomplexa</taxon>
        <taxon>Conoidasida</taxon>
        <taxon>Coccidia</taxon>
        <taxon>Eucoccidiorida</taxon>
        <taxon>Eimeriorina</taxon>
        <taxon>Eimeriidae</taxon>
        <taxon>Eimeria</taxon>
    </lineage>
</organism>
<dbReference type="PANTHER" id="PTHR12608">
    <property type="entry name" value="TRANSMEMBRANE PROTEIN HTP-1 RELATED"/>
    <property type="match status" value="1"/>
</dbReference>
<comment type="similarity">
    <text evidence="2">Belongs to the GDT1 family.</text>
</comment>
<feature type="transmembrane region" description="Helical" evidence="7">
    <location>
        <begin position="306"/>
        <end position="325"/>
    </location>
</feature>
<feature type="region of interest" description="Disordered" evidence="6">
    <location>
        <begin position="341"/>
        <end position="364"/>
    </location>
</feature>
<evidence type="ECO:0000313" key="9">
    <source>
        <dbReference type="EMBL" id="CDJ60921.1"/>
    </source>
</evidence>
<dbReference type="GO" id="GO:0046873">
    <property type="term" value="F:metal ion transmembrane transporter activity"/>
    <property type="evidence" value="ECO:0007669"/>
    <property type="project" value="InterPro"/>
</dbReference>
<gene>
    <name evidence="9" type="ORF">EMWEY_00036260</name>
</gene>
<dbReference type="Pfam" id="PF01169">
    <property type="entry name" value="GDT1"/>
    <property type="match status" value="2"/>
</dbReference>
<dbReference type="Proteomes" id="UP000030763">
    <property type="component" value="Unassembled WGS sequence"/>
</dbReference>
<keyword evidence="5 7" id="KW-0472">Membrane</keyword>
<feature type="region of interest" description="Disordered" evidence="6">
    <location>
        <begin position="164"/>
        <end position="213"/>
    </location>
</feature>
<evidence type="ECO:0000256" key="6">
    <source>
        <dbReference type="SAM" id="MobiDB-lite"/>
    </source>
</evidence>
<feature type="compositionally biased region" description="Low complexity" evidence="6">
    <location>
        <begin position="202"/>
        <end position="211"/>
    </location>
</feature>
<dbReference type="OMA" id="APEYFHR"/>
<dbReference type="InterPro" id="IPR001727">
    <property type="entry name" value="GDT1-like"/>
</dbReference>
<evidence type="ECO:0000256" key="4">
    <source>
        <dbReference type="ARBA" id="ARBA00022989"/>
    </source>
</evidence>
<feature type="compositionally biased region" description="Polar residues" evidence="6">
    <location>
        <begin position="341"/>
        <end position="355"/>
    </location>
</feature>
<feature type="transmembrane region" description="Helical" evidence="7">
    <location>
        <begin position="261"/>
        <end position="285"/>
    </location>
</feature>
<reference evidence="9" key="2">
    <citation type="submission" date="2013-10" db="EMBL/GenBank/DDBJ databases">
        <authorList>
            <person name="Aslett M."/>
        </authorList>
    </citation>
    <scope>NUCLEOTIDE SEQUENCE [LARGE SCALE GENOMIC DNA]</scope>
    <source>
        <strain evidence="9">Weybridge</strain>
    </source>
</reference>
<proteinExistence type="inferred from homology"/>
<comment type="subcellular location">
    <subcellularLocation>
        <location evidence="1">Membrane</location>
        <topology evidence="1">Multi-pass membrane protein</topology>
    </subcellularLocation>
</comment>
<evidence type="ECO:0000313" key="10">
    <source>
        <dbReference type="Proteomes" id="UP000030763"/>
    </source>
</evidence>
<evidence type="ECO:0000256" key="3">
    <source>
        <dbReference type="ARBA" id="ARBA00022692"/>
    </source>
</evidence>
<feature type="chain" id="PRO_5004674698" evidence="8">
    <location>
        <begin position="40"/>
        <end position="588"/>
    </location>
</feature>
<evidence type="ECO:0000256" key="1">
    <source>
        <dbReference type="ARBA" id="ARBA00004141"/>
    </source>
</evidence>
<name>U6MA49_EIMMA</name>
<dbReference type="AlphaFoldDB" id="U6MA49"/>
<feature type="signal peptide" evidence="8">
    <location>
        <begin position="1"/>
        <end position="39"/>
    </location>
</feature>
<keyword evidence="10" id="KW-1185">Reference proteome</keyword>
<feature type="region of interest" description="Disordered" evidence="6">
    <location>
        <begin position="385"/>
        <end position="424"/>
    </location>
</feature>
<protein>
    <submittedName>
        <fullName evidence="9">Transmembrane protein, putative</fullName>
    </submittedName>
</protein>
<evidence type="ECO:0000256" key="8">
    <source>
        <dbReference type="SAM" id="SignalP"/>
    </source>
</evidence>
<dbReference type="EMBL" id="HG721957">
    <property type="protein sequence ID" value="CDJ60921.1"/>
    <property type="molecule type" value="Genomic_DNA"/>
</dbReference>